<gene>
    <name evidence="1" type="ORF">HOP52_06920</name>
</gene>
<reference evidence="1 2" key="1">
    <citation type="submission" date="2020-05" db="EMBL/GenBank/DDBJ databases">
        <title>Comparative genomic analysis of denitrifying bacteria from Halomonas genus.</title>
        <authorList>
            <person name="Wang L."/>
            <person name="Shao Z."/>
        </authorList>
    </citation>
    <scope>NUCLEOTIDE SEQUENCE [LARGE SCALE GENOMIC DNA]</scope>
    <source>
        <strain evidence="1 2">A4</strain>
    </source>
</reference>
<name>A0ABS9P6T6_9GAMM</name>
<proteinExistence type="predicted"/>
<comment type="caution">
    <text evidence="1">The sequence shown here is derived from an EMBL/GenBank/DDBJ whole genome shotgun (WGS) entry which is preliminary data.</text>
</comment>
<accession>A0ABS9P6T6</accession>
<dbReference type="EMBL" id="JABFUC010000004">
    <property type="protein sequence ID" value="MCG6657497.1"/>
    <property type="molecule type" value="Genomic_DNA"/>
</dbReference>
<sequence>MSIMPPSSSDLIFSRVFVCNRDRVWVLSQEKDLIQEEARHTKFLQLHNDSWIYRRINWDSSAICGTDNPGVQLFVIGVDGEVLNGSTGGFSEEMIDSSHEGPRSVGYMRDARYIDGKCYVVGMGRMAYRREEAGAWNRIDAGVRASKGELAGFNSVDGMSVTDIYAVGYSGEMWRYDGAFWIHLDSPTNVALYRVVCDRNNNMVICCGAGGVVLAGSGDNFVAVGHDVTEDNLYGLEIFKGKVYLASLTKVYVLEGGGLVEQDLGLGDGLTTGCLHAGDGVLWSAGANHLVYTDDGVLWKQVFYTGA</sequence>
<protein>
    <submittedName>
        <fullName evidence="1">Uncharacterized protein</fullName>
    </submittedName>
</protein>
<organism evidence="1 2">
    <name type="scientific">Billgrantia campisalis</name>
    <dbReference type="NCBI Taxonomy" id="74661"/>
    <lineage>
        <taxon>Bacteria</taxon>
        <taxon>Pseudomonadati</taxon>
        <taxon>Pseudomonadota</taxon>
        <taxon>Gammaproteobacteria</taxon>
        <taxon>Oceanospirillales</taxon>
        <taxon>Halomonadaceae</taxon>
        <taxon>Billgrantia</taxon>
    </lineage>
</organism>
<keyword evidence="2" id="KW-1185">Reference proteome</keyword>
<evidence type="ECO:0000313" key="1">
    <source>
        <dbReference type="EMBL" id="MCG6657497.1"/>
    </source>
</evidence>
<dbReference type="RefSeq" id="WP_238976632.1">
    <property type="nucleotide sequence ID" value="NZ_JABFUC010000004.1"/>
</dbReference>
<evidence type="ECO:0000313" key="2">
    <source>
        <dbReference type="Proteomes" id="UP000814385"/>
    </source>
</evidence>
<dbReference type="Proteomes" id="UP000814385">
    <property type="component" value="Unassembled WGS sequence"/>
</dbReference>